<keyword evidence="6" id="KW-1185">Reference proteome</keyword>
<comment type="similarity">
    <text evidence="1">Belongs to the short-chain dehydrogenases/reductases (SDR) family.</text>
</comment>
<proteinExistence type="inferred from homology"/>
<keyword evidence="4" id="KW-0472">Membrane</keyword>
<evidence type="ECO:0000256" key="1">
    <source>
        <dbReference type="ARBA" id="ARBA00006484"/>
    </source>
</evidence>
<reference evidence="5" key="1">
    <citation type="journal article" date="2020" name="Stud. Mycol.">
        <title>101 Dothideomycetes genomes: a test case for predicting lifestyles and emergence of pathogens.</title>
        <authorList>
            <person name="Haridas S."/>
            <person name="Albert R."/>
            <person name="Binder M."/>
            <person name="Bloem J."/>
            <person name="Labutti K."/>
            <person name="Salamov A."/>
            <person name="Andreopoulos B."/>
            <person name="Baker S."/>
            <person name="Barry K."/>
            <person name="Bills G."/>
            <person name="Bluhm B."/>
            <person name="Cannon C."/>
            <person name="Castanera R."/>
            <person name="Culley D."/>
            <person name="Daum C."/>
            <person name="Ezra D."/>
            <person name="Gonzalez J."/>
            <person name="Henrissat B."/>
            <person name="Kuo A."/>
            <person name="Liang C."/>
            <person name="Lipzen A."/>
            <person name="Lutzoni F."/>
            <person name="Magnuson J."/>
            <person name="Mondo S."/>
            <person name="Nolan M."/>
            <person name="Ohm R."/>
            <person name="Pangilinan J."/>
            <person name="Park H.-J."/>
            <person name="Ramirez L."/>
            <person name="Alfaro M."/>
            <person name="Sun H."/>
            <person name="Tritt A."/>
            <person name="Yoshinaga Y."/>
            <person name="Zwiers L.-H."/>
            <person name="Turgeon B."/>
            <person name="Goodwin S."/>
            <person name="Spatafora J."/>
            <person name="Crous P."/>
            <person name="Grigoriev I."/>
        </authorList>
    </citation>
    <scope>NUCLEOTIDE SEQUENCE</scope>
    <source>
        <strain evidence="5">CBS 279.74</strain>
    </source>
</reference>
<name>A0A6G1JXT0_9PLEO</name>
<dbReference type="PANTHER" id="PTHR43477">
    <property type="entry name" value="DIHYDROANTICAPSIN 7-DEHYDROGENASE"/>
    <property type="match status" value="1"/>
</dbReference>
<dbReference type="EMBL" id="MU005779">
    <property type="protein sequence ID" value="KAF2705416.1"/>
    <property type="molecule type" value="Genomic_DNA"/>
</dbReference>
<protein>
    <submittedName>
        <fullName evidence="5">NAD(P)-binding protein</fullName>
    </submittedName>
</protein>
<dbReference type="SUPFAM" id="SSF51735">
    <property type="entry name" value="NAD(P)-binding Rossmann-fold domains"/>
    <property type="match status" value="1"/>
</dbReference>
<dbReference type="InterPro" id="IPR051122">
    <property type="entry name" value="SDR_DHRS6-like"/>
</dbReference>
<dbReference type="AlphaFoldDB" id="A0A6G1JXT0"/>
<dbReference type="InterPro" id="IPR036291">
    <property type="entry name" value="NAD(P)-bd_dom_sf"/>
</dbReference>
<feature type="transmembrane region" description="Helical" evidence="4">
    <location>
        <begin position="12"/>
        <end position="30"/>
    </location>
</feature>
<organism evidence="5 6">
    <name type="scientific">Pleomassaria siparia CBS 279.74</name>
    <dbReference type="NCBI Taxonomy" id="1314801"/>
    <lineage>
        <taxon>Eukaryota</taxon>
        <taxon>Fungi</taxon>
        <taxon>Dikarya</taxon>
        <taxon>Ascomycota</taxon>
        <taxon>Pezizomycotina</taxon>
        <taxon>Dothideomycetes</taxon>
        <taxon>Pleosporomycetidae</taxon>
        <taxon>Pleosporales</taxon>
        <taxon>Pleomassariaceae</taxon>
        <taxon>Pleomassaria</taxon>
    </lineage>
</organism>
<accession>A0A6G1JXT0</accession>
<dbReference type="PRINTS" id="PR00081">
    <property type="entry name" value="GDHRDH"/>
</dbReference>
<dbReference type="Pfam" id="PF23441">
    <property type="entry name" value="SDR"/>
    <property type="match status" value="1"/>
</dbReference>
<keyword evidence="3" id="KW-0560">Oxidoreductase</keyword>
<evidence type="ECO:0000256" key="3">
    <source>
        <dbReference type="ARBA" id="ARBA00023002"/>
    </source>
</evidence>
<dbReference type="InterPro" id="IPR057571">
    <property type="entry name" value="SDR_PhqE-like"/>
</dbReference>
<evidence type="ECO:0000313" key="6">
    <source>
        <dbReference type="Proteomes" id="UP000799428"/>
    </source>
</evidence>
<evidence type="ECO:0000256" key="2">
    <source>
        <dbReference type="ARBA" id="ARBA00022857"/>
    </source>
</evidence>
<evidence type="ECO:0000313" key="5">
    <source>
        <dbReference type="EMBL" id="KAF2705416.1"/>
    </source>
</evidence>
<dbReference type="OrthoDB" id="294295at2759"/>
<dbReference type="InterPro" id="IPR002347">
    <property type="entry name" value="SDR_fam"/>
</dbReference>
<dbReference type="Gene3D" id="3.40.50.720">
    <property type="entry name" value="NAD(P)-binding Rossmann-like Domain"/>
    <property type="match status" value="1"/>
</dbReference>
<gene>
    <name evidence="5" type="ORF">K504DRAFT_388502</name>
</gene>
<keyword evidence="2" id="KW-0521">NADP</keyword>
<dbReference type="GO" id="GO:0016491">
    <property type="term" value="F:oxidoreductase activity"/>
    <property type="evidence" value="ECO:0007669"/>
    <property type="project" value="UniProtKB-KW"/>
</dbReference>
<sequence>MAHVDRLSNVRVLVFGGTSGIGFAVANLVLSKGSQVIISGSKQAKVDDKVALLQSYYPSNPASNITGHAVDLLDTPNLEKNLTALFDTVTEQGQKKLDHIVFTAGDALTLPKVDNVTTESAMLGFKVRLQAPVIIGKLIHTGKYVTTAPSSSFTVTGGTNTKKPMKGWFMGASFGASIEGCMRGLAVDLAPVRVNMVQPGMIDTEILQKFFSQFPAETVEQMKLTHGLLGTIGEPSDVAEAYAWLMRDRNVTGTVAASDNGRLLKG</sequence>
<dbReference type="PANTHER" id="PTHR43477:SF1">
    <property type="entry name" value="DIHYDROANTICAPSIN 7-DEHYDROGENASE"/>
    <property type="match status" value="1"/>
</dbReference>
<evidence type="ECO:0000256" key="4">
    <source>
        <dbReference type="SAM" id="Phobius"/>
    </source>
</evidence>
<keyword evidence="4" id="KW-0812">Transmembrane</keyword>
<keyword evidence="4" id="KW-1133">Transmembrane helix</keyword>
<dbReference type="Proteomes" id="UP000799428">
    <property type="component" value="Unassembled WGS sequence"/>
</dbReference>